<feature type="transmembrane region" description="Helical" evidence="1">
    <location>
        <begin position="70"/>
        <end position="90"/>
    </location>
</feature>
<dbReference type="Pfam" id="PF20182">
    <property type="entry name" value="DUF6545"/>
    <property type="match status" value="1"/>
</dbReference>
<feature type="transmembrane region" description="Helical" evidence="1">
    <location>
        <begin position="139"/>
        <end position="157"/>
    </location>
</feature>
<comment type="caution">
    <text evidence="3">The sequence shown here is derived from an EMBL/GenBank/DDBJ whole genome shotgun (WGS) entry which is preliminary data.</text>
</comment>
<evidence type="ECO:0000259" key="2">
    <source>
        <dbReference type="Pfam" id="PF20182"/>
    </source>
</evidence>
<sequence length="399" mass="43253">MRTALSVAIEVGLWWAVVVKLLHLRRTPDDLPLRAVTGLYVCLALGPLAAMPGLHDLVEDAVPGLSRLLLNLLTVTATYCLMAFYGHSVGGPGTASRLRRRLIGLLTVQAVMTVAWATAPLPVRISPAALENLDDRHGAVFTVAALGYMGYGLTYAFRWSMVYARAAGRVRLRTSLRIVSVALACLLTACLTKAGVALALGVAEGLTTDDPVLVGLSRVYPTLVLLGTVLLAVGFCYPAVASLPGRIVRSGERRRLHRRLGPLSQRMRDAFPHLVLSPGGAVLPGWMPWTYRAYYRRVIEIRDTMVQLAPYYDPELATAQGAVPDDAAQVRLIAVLTSDALRRKTHELPVPHPYPLPALGGDDLDSDARWLARLAAELERLERQSAEPVSSSTSSMRST</sequence>
<dbReference type="NCBIfam" id="NF042915">
    <property type="entry name" value="MAB_1171c_fam"/>
    <property type="match status" value="1"/>
</dbReference>
<feature type="transmembrane region" description="Helical" evidence="1">
    <location>
        <begin position="31"/>
        <end position="50"/>
    </location>
</feature>
<keyword evidence="1" id="KW-0472">Membrane</keyword>
<name>A0ABS5TMG0_9ACTN</name>
<feature type="transmembrane region" description="Helical" evidence="1">
    <location>
        <begin position="102"/>
        <end position="119"/>
    </location>
</feature>
<feature type="transmembrane region" description="Helical" evidence="1">
    <location>
        <begin position="6"/>
        <end position="24"/>
    </location>
</feature>
<keyword evidence="1" id="KW-1133">Transmembrane helix</keyword>
<keyword evidence="1" id="KW-0812">Transmembrane</keyword>
<dbReference type="RefSeq" id="WP_214158697.1">
    <property type="nucleotide sequence ID" value="NZ_JAHBAY010000011.1"/>
</dbReference>
<reference evidence="3 4" key="1">
    <citation type="submission" date="2021-05" db="EMBL/GenBank/DDBJ databases">
        <title>Kineosporia and Streptomyces sp. nov. two new marine actinobacteria isolated from Coral.</title>
        <authorList>
            <person name="Buangrab K."/>
            <person name="Sutthacheep M."/>
            <person name="Yeemin T."/>
            <person name="Harunari E."/>
            <person name="Igarashi Y."/>
            <person name="Kanchanasin P."/>
            <person name="Tanasupawat S."/>
            <person name="Phongsopitanun W."/>
        </authorList>
    </citation>
    <scope>NUCLEOTIDE SEQUENCE [LARGE SCALE GENOMIC DNA]</scope>
    <source>
        <strain evidence="3 4">J2-2</strain>
    </source>
</reference>
<proteinExistence type="predicted"/>
<feature type="transmembrane region" description="Helical" evidence="1">
    <location>
        <begin position="223"/>
        <end position="249"/>
    </location>
</feature>
<evidence type="ECO:0000313" key="3">
    <source>
        <dbReference type="EMBL" id="MBT0772281.1"/>
    </source>
</evidence>
<gene>
    <name evidence="3" type="ORF">KIH74_25270</name>
</gene>
<evidence type="ECO:0000313" key="4">
    <source>
        <dbReference type="Proteomes" id="UP001197247"/>
    </source>
</evidence>
<evidence type="ECO:0000256" key="1">
    <source>
        <dbReference type="SAM" id="Phobius"/>
    </source>
</evidence>
<feature type="transmembrane region" description="Helical" evidence="1">
    <location>
        <begin position="178"/>
        <end position="203"/>
    </location>
</feature>
<feature type="domain" description="DUF6545" evidence="2">
    <location>
        <begin position="253"/>
        <end position="378"/>
    </location>
</feature>
<organism evidence="3 4">
    <name type="scientific">Kineosporia corallincola</name>
    <dbReference type="NCBI Taxonomy" id="2835133"/>
    <lineage>
        <taxon>Bacteria</taxon>
        <taxon>Bacillati</taxon>
        <taxon>Actinomycetota</taxon>
        <taxon>Actinomycetes</taxon>
        <taxon>Kineosporiales</taxon>
        <taxon>Kineosporiaceae</taxon>
        <taxon>Kineosporia</taxon>
    </lineage>
</organism>
<dbReference type="EMBL" id="JAHBAY010000011">
    <property type="protein sequence ID" value="MBT0772281.1"/>
    <property type="molecule type" value="Genomic_DNA"/>
</dbReference>
<protein>
    <recommendedName>
        <fullName evidence="2">DUF6545 domain-containing protein</fullName>
    </recommendedName>
</protein>
<keyword evidence="4" id="KW-1185">Reference proteome</keyword>
<dbReference type="InterPro" id="IPR050039">
    <property type="entry name" value="MAB_1171c-like"/>
</dbReference>
<dbReference type="InterPro" id="IPR046675">
    <property type="entry name" value="DUF6545"/>
</dbReference>
<accession>A0ABS5TMG0</accession>
<dbReference type="Proteomes" id="UP001197247">
    <property type="component" value="Unassembled WGS sequence"/>
</dbReference>